<keyword evidence="3" id="KW-0964">Secreted</keyword>
<comment type="similarity">
    <text evidence="2">Belongs to the nematode transthyretin-like family.</text>
</comment>
<name>A0AAD4QXE7_9BILA</name>
<accession>A0AAD4QXE7</accession>
<dbReference type="InterPro" id="IPR001534">
    <property type="entry name" value="Transthyretin-like"/>
</dbReference>
<reference evidence="6" key="1">
    <citation type="submission" date="2022-01" db="EMBL/GenBank/DDBJ databases">
        <title>Genome Sequence Resource for Two Populations of Ditylenchus destructor, the Migratory Endoparasitic Phytonematode.</title>
        <authorList>
            <person name="Zhang H."/>
            <person name="Lin R."/>
            <person name="Xie B."/>
        </authorList>
    </citation>
    <scope>NUCLEOTIDE SEQUENCE</scope>
    <source>
        <strain evidence="6">BazhouSP</strain>
    </source>
</reference>
<dbReference type="Proteomes" id="UP001201812">
    <property type="component" value="Unassembled WGS sequence"/>
</dbReference>
<sequence length="148" mass="16501">MSFSLCSVNTLMCLFAFGLLLVDAMTVAKEQTVSVYGTIHCEHYDGNTHDPNDELVQLFASDGELLSETRTDVNGSFILQAKKLAVNAIEPYVKVLAKCEDRNVHHEQSYLANRCSFEVIEPVPQKGTHSNQYVGIIVYTRKAKIVCD</sequence>
<keyword evidence="7" id="KW-1185">Reference proteome</keyword>
<comment type="subcellular location">
    <subcellularLocation>
        <location evidence="1">Secreted</location>
    </subcellularLocation>
</comment>
<dbReference type="Pfam" id="PF01060">
    <property type="entry name" value="TTR-52"/>
    <property type="match status" value="1"/>
</dbReference>
<dbReference type="EMBL" id="JAKKPZ010000107">
    <property type="protein sequence ID" value="KAI1701974.1"/>
    <property type="molecule type" value="Genomic_DNA"/>
</dbReference>
<dbReference type="Gene3D" id="2.60.40.3330">
    <property type="match status" value="1"/>
</dbReference>
<proteinExistence type="inferred from homology"/>
<evidence type="ECO:0000256" key="5">
    <source>
        <dbReference type="SAM" id="SignalP"/>
    </source>
</evidence>
<evidence type="ECO:0000256" key="1">
    <source>
        <dbReference type="ARBA" id="ARBA00004613"/>
    </source>
</evidence>
<keyword evidence="4 5" id="KW-0732">Signal</keyword>
<dbReference type="InterPro" id="IPR038479">
    <property type="entry name" value="Transthyretin-like_sf"/>
</dbReference>
<evidence type="ECO:0000313" key="6">
    <source>
        <dbReference type="EMBL" id="KAI1701974.1"/>
    </source>
</evidence>
<organism evidence="6 7">
    <name type="scientific">Ditylenchus destructor</name>
    <dbReference type="NCBI Taxonomy" id="166010"/>
    <lineage>
        <taxon>Eukaryota</taxon>
        <taxon>Metazoa</taxon>
        <taxon>Ecdysozoa</taxon>
        <taxon>Nematoda</taxon>
        <taxon>Chromadorea</taxon>
        <taxon>Rhabditida</taxon>
        <taxon>Tylenchina</taxon>
        <taxon>Tylenchomorpha</taxon>
        <taxon>Sphaerularioidea</taxon>
        <taxon>Anguinidae</taxon>
        <taxon>Anguininae</taxon>
        <taxon>Ditylenchus</taxon>
    </lineage>
</organism>
<gene>
    <name evidence="6" type="ORF">DdX_15758</name>
</gene>
<evidence type="ECO:0000256" key="4">
    <source>
        <dbReference type="ARBA" id="ARBA00022729"/>
    </source>
</evidence>
<comment type="caution">
    <text evidence="6">The sequence shown here is derived from an EMBL/GenBank/DDBJ whole genome shotgun (WGS) entry which is preliminary data.</text>
</comment>
<evidence type="ECO:0000256" key="2">
    <source>
        <dbReference type="ARBA" id="ARBA00010112"/>
    </source>
</evidence>
<evidence type="ECO:0000256" key="3">
    <source>
        <dbReference type="ARBA" id="ARBA00022525"/>
    </source>
</evidence>
<feature type="signal peptide" evidence="5">
    <location>
        <begin position="1"/>
        <end position="24"/>
    </location>
</feature>
<dbReference type="AlphaFoldDB" id="A0AAD4QXE7"/>
<dbReference type="GO" id="GO:0005576">
    <property type="term" value="C:extracellular region"/>
    <property type="evidence" value="ECO:0007669"/>
    <property type="project" value="UniProtKB-SubCell"/>
</dbReference>
<dbReference type="GO" id="GO:0009986">
    <property type="term" value="C:cell surface"/>
    <property type="evidence" value="ECO:0007669"/>
    <property type="project" value="InterPro"/>
</dbReference>
<feature type="chain" id="PRO_5042060290" evidence="5">
    <location>
        <begin position="25"/>
        <end position="148"/>
    </location>
</feature>
<evidence type="ECO:0000313" key="7">
    <source>
        <dbReference type="Proteomes" id="UP001201812"/>
    </source>
</evidence>
<protein>
    <submittedName>
        <fullName evidence="6">Transthyretin-like family domain-containing protein</fullName>
    </submittedName>
</protein>